<accession>A0ABQ0QI34</accession>
<dbReference type="InterPro" id="IPR000120">
    <property type="entry name" value="Amidase"/>
</dbReference>
<dbReference type="InterPro" id="IPR014087">
    <property type="entry name" value="Carboxybiuret_hydro_AtzE"/>
</dbReference>
<dbReference type="NCBIfam" id="NF006631">
    <property type="entry name" value="PRK09201.1"/>
    <property type="match status" value="1"/>
</dbReference>
<evidence type="ECO:0000313" key="2">
    <source>
        <dbReference type="EMBL" id="GBR45582.1"/>
    </source>
</evidence>
<comment type="caution">
    <text evidence="2">The sequence shown here is derived from an EMBL/GenBank/DDBJ whole genome shotgun (WGS) entry which is preliminary data.</text>
</comment>
<dbReference type="SUPFAM" id="SSF75304">
    <property type="entry name" value="Amidase signature (AS) enzymes"/>
    <property type="match status" value="1"/>
</dbReference>
<proteinExistence type="predicted"/>
<dbReference type="PANTHER" id="PTHR11895">
    <property type="entry name" value="TRANSAMIDASE"/>
    <property type="match status" value="1"/>
</dbReference>
<dbReference type="PANTHER" id="PTHR11895:SF172">
    <property type="entry name" value="GLUTAMYL-TRNA(GLN) AMIDOTRANSFERASE"/>
    <property type="match status" value="1"/>
</dbReference>
<dbReference type="EMBL" id="BAQB01000008">
    <property type="protein sequence ID" value="GBR45582.1"/>
    <property type="molecule type" value="Genomic_DNA"/>
</dbReference>
<dbReference type="RefSeq" id="WP_157070826.1">
    <property type="nucleotide sequence ID" value="NZ_BAQB01000008.1"/>
</dbReference>
<evidence type="ECO:0000259" key="1">
    <source>
        <dbReference type="Pfam" id="PF01425"/>
    </source>
</evidence>
<name>A0ABQ0QI34_9PROT</name>
<gene>
    <name evidence="2" type="ORF">AA106556_0818</name>
</gene>
<evidence type="ECO:0000313" key="3">
    <source>
        <dbReference type="Proteomes" id="UP001062443"/>
    </source>
</evidence>
<feature type="domain" description="Amidase" evidence="1">
    <location>
        <begin position="33"/>
        <end position="435"/>
    </location>
</feature>
<organism evidence="2 3">
    <name type="scientific">Neokomagataea tanensis NBRC 106556</name>
    <dbReference type="NCBI Taxonomy" id="1223519"/>
    <lineage>
        <taxon>Bacteria</taxon>
        <taxon>Pseudomonadati</taxon>
        <taxon>Pseudomonadota</taxon>
        <taxon>Alphaproteobacteria</taxon>
        <taxon>Acetobacterales</taxon>
        <taxon>Acetobacteraceae</taxon>
        <taxon>Neokomagataea</taxon>
    </lineage>
</organism>
<reference evidence="2" key="1">
    <citation type="submission" date="2013-04" db="EMBL/GenBank/DDBJ databases">
        <title>The genome sequencing project of 58 acetic acid bacteria.</title>
        <authorList>
            <person name="Okamoto-Kainuma A."/>
            <person name="Ishikawa M."/>
            <person name="Umino S."/>
            <person name="Koizumi Y."/>
            <person name="Shiwa Y."/>
            <person name="Yoshikawa H."/>
            <person name="Matsutani M."/>
            <person name="Matsushita K."/>
        </authorList>
    </citation>
    <scope>NUCLEOTIDE SEQUENCE</scope>
    <source>
        <strain evidence="2">NBRC 106556</strain>
    </source>
</reference>
<dbReference type="Proteomes" id="UP001062443">
    <property type="component" value="Unassembled WGS sequence"/>
</dbReference>
<sequence>MKPNINPALSALPRRSHEIPHLIRSQSLSAVTLTQHILSDIKQRDPLYNTTTRLLTQRALSYAQNIDNKVKNGVDPGPLAGIAFGIKDLFDVTGEVTTAGSKVLADAPPASQDAVLVHRLIKAGAIPVALTNMDEFAYGFATDNAHHGPTHNPHDTARLAGGSSGGSAAGIAARFFGLSLGSDTNGSIRVPASLCGVWGLRATQGRLPTQGSYPFVTSLDTVGPFADSAEGLTLCFEALTEEKLSPVTPSSLNIARLGGWFSDNMSPSMQTAFNTLANTLHATRTVHIPEIARARAAAFIISASEGAALHLDHLRHRADEFDPAVRDRLLAGALIPAPSITKAHRFRSWFRRAMHEAFNHTDILLAPAVVGEAPRFDQPLIHVNGAMISARANLGLYTQPLTLAGFPVLTLPMPSPGLPLGAQLIAKPGREDQLLALAQSLEHSGAAQARLLQP</sequence>
<dbReference type="Gene3D" id="3.90.1300.10">
    <property type="entry name" value="Amidase signature (AS) domain"/>
    <property type="match status" value="1"/>
</dbReference>
<dbReference type="InterPro" id="IPR036928">
    <property type="entry name" value="AS_sf"/>
</dbReference>
<dbReference type="InterPro" id="IPR023631">
    <property type="entry name" value="Amidase_dom"/>
</dbReference>
<dbReference type="Pfam" id="PF01425">
    <property type="entry name" value="Amidase"/>
    <property type="match status" value="1"/>
</dbReference>
<keyword evidence="3" id="KW-1185">Reference proteome</keyword>
<protein>
    <submittedName>
        <fullName evidence="2">Amidase</fullName>
    </submittedName>
</protein>
<dbReference type="NCBIfam" id="TIGR02715">
    <property type="entry name" value="amido_AtzE"/>
    <property type="match status" value="1"/>
</dbReference>